<keyword evidence="1" id="KW-0812">Transmembrane</keyword>
<keyword evidence="1" id="KW-1133">Transmembrane helix</keyword>
<reference evidence="2" key="1">
    <citation type="journal article" date="2020" name="Nature">
        <title>Giant virus diversity and host interactions through global metagenomics.</title>
        <authorList>
            <person name="Schulz F."/>
            <person name="Roux S."/>
            <person name="Paez-Espino D."/>
            <person name="Jungbluth S."/>
            <person name="Walsh D.A."/>
            <person name="Denef V.J."/>
            <person name="McMahon K.D."/>
            <person name="Konstantinidis K.T."/>
            <person name="Eloe-Fadrosh E.A."/>
            <person name="Kyrpides N.C."/>
            <person name="Woyke T."/>
        </authorList>
    </citation>
    <scope>NUCLEOTIDE SEQUENCE</scope>
    <source>
        <strain evidence="2">GVMAG-S-1035231-58</strain>
    </source>
</reference>
<evidence type="ECO:0000256" key="1">
    <source>
        <dbReference type="SAM" id="Phobius"/>
    </source>
</evidence>
<feature type="transmembrane region" description="Helical" evidence="1">
    <location>
        <begin position="309"/>
        <end position="330"/>
    </location>
</feature>
<name>A0A6C0M0R5_9ZZZZ</name>
<proteinExistence type="predicted"/>
<dbReference type="EMBL" id="MN740641">
    <property type="protein sequence ID" value="QHU36619.1"/>
    <property type="molecule type" value="Genomic_DNA"/>
</dbReference>
<evidence type="ECO:0000313" key="2">
    <source>
        <dbReference type="EMBL" id="QHU36619.1"/>
    </source>
</evidence>
<protein>
    <submittedName>
        <fullName evidence="2">Uncharacterized protein</fullName>
    </submittedName>
</protein>
<accession>A0A6C0M0R5</accession>
<sequence length="333" mass="36255">MGAASSCTTRDIVDPYPGNDVINGLKRADSEGCSNCNLIIDNGNTVSTVDLHVLDKGVRITPVIPLTVTFNTQQYKITEIDFFYPAPIRVEGTNADAVMLFNSMDGDGLELFLPLASSVNMSTNPSDFLTKIAHSLPDTTKTTTVSSVSVGQNWSLAGLISPNDPYFTWVNADYERYVKYTIPCSQRVLGWRPLRGPRAIYMANPIVVPDSDLATLRASVLRLNPTDAIKTLPYTYFYPPNEPCADCKTPAKATTSAPSPMSTALFNWIIAIVIVILFCIAVIVGVLMTEQRGSVFEMASNFLRSISSFYVLMLVFGLLIILALTVAGIAKAK</sequence>
<organism evidence="2">
    <name type="scientific">viral metagenome</name>
    <dbReference type="NCBI Taxonomy" id="1070528"/>
    <lineage>
        <taxon>unclassified sequences</taxon>
        <taxon>metagenomes</taxon>
        <taxon>organismal metagenomes</taxon>
    </lineage>
</organism>
<dbReference type="AlphaFoldDB" id="A0A6C0M0R5"/>
<keyword evidence="1" id="KW-0472">Membrane</keyword>
<feature type="transmembrane region" description="Helical" evidence="1">
    <location>
        <begin position="265"/>
        <end position="288"/>
    </location>
</feature>